<dbReference type="Proteomes" id="UP001426770">
    <property type="component" value="Unassembled WGS sequence"/>
</dbReference>
<gene>
    <name evidence="1" type="ORF">Lsed01_02500</name>
</gene>
<sequence length="172" mass="18772">MQIHVTADELRSLARAQNKDILDLRANSHDQLEIEIDNEITEVLGRPLRARAVATIRDHRIDNGTWRATVAVAHTSGIPVPTPIINGKIQDKLRDLPLPDGTLVLTPKNALDFTLEIDLGTCLRSSLGLEGRVSSVKFGPTTTIEIEVNVPARRRKARSDSERSGAATTVSA</sequence>
<evidence type="ECO:0000313" key="1">
    <source>
        <dbReference type="EMBL" id="GAA5520039.1"/>
    </source>
</evidence>
<dbReference type="RefSeq" id="WP_286216068.1">
    <property type="nucleotide sequence ID" value="NZ_AP027736.1"/>
</dbReference>
<evidence type="ECO:0000313" key="2">
    <source>
        <dbReference type="Proteomes" id="UP001426770"/>
    </source>
</evidence>
<keyword evidence="2" id="KW-1185">Reference proteome</keyword>
<accession>A0ABP9WK00</accession>
<dbReference type="EMBL" id="BAABRR010000019">
    <property type="protein sequence ID" value="GAA5520039.1"/>
    <property type="molecule type" value="Genomic_DNA"/>
</dbReference>
<reference evidence="1 2" key="1">
    <citation type="submission" date="2024-02" db="EMBL/GenBank/DDBJ databases">
        <title>Lysinimicrobium sediminis NBRC 112286.</title>
        <authorList>
            <person name="Ichikawa N."/>
            <person name="Katano-Makiyama Y."/>
            <person name="Hidaka K."/>
        </authorList>
    </citation>
    <scope>NUCLEOTIDE SEQUENCE [LARGE SCALE GENOMIC DNA]</scope>
    <source>
        <strain evidence="1 2">NBRC 112286</strain>
    </source>
</reference>
<proteinExistence type="predicted"/>
<name>A0ABP9WK00_9MICO</name>
<comment type="caution">
    <text evidence="1">The sequence shown here is derived from an EMBL/GenBank/DDBJ whole genome shotgun (WGS) entry which is preliminary data.</text>
</comment>
<protein>
    <submittedName>
        <fullName evidence="1">Uncharacterized protein</fullName>
    </submittedName>
</protein>
<organism evidence="1 2">
    <name type="scientific">Demequina sediminis</name>
    <dbReference type="NCBI Taxonomy" id="1930058"/>
    <lineage>
        <taxon>Bacteria</taxon>
        <taxon>Bacillati</taxon>
        <taxon>Actinomycetota</taxon>
        <taxon>Actinomycetes</taxon>
        <taxon>Micrococcales</taxon>
        <taxon>Demequinaceae</taxon>
        <taxon>Demequina</taxon>
    </lineage>
</organism>